<dbReference type="GO" id="GO:0019243">
    <property type="term" value="P:methylglyoxal catabolic process to D-lactate via S-lactoyl-glutathione"/>
    <property type="evidence" value="ECO:0007669"/>
    <property type="project" value="TreeGrafter"/>
</dbReference>
<dbReference type="InterPro" id="IPR037523">
    <property type="entry name" value="VOC_core"/>
</dbReference>
<dbReference type="KEGG" id="ssai:N0B31_08125"/>
<dbReference type="GO" id="GO:0004462">
    <property type="term" value="F:lactoylglutathione lyase activity"/>
    <property type="evidence" value="ECO:0007669"/>
    <property type="project" value="TreeGrafter"/>
</dbReference>
<evidence type="ECO:0000259" key="1">
    <source>
        <dbReference type="PROSITE" id="PS51819"/>
    </source>
</evidence>
<dbReference type="Pfam" id="PF00903">
    <property type="entry name" value="Glyoxalase"/>
    <property type="match status" value="1"/>
</dbReference>
<dbReference type="AlphaFoldDB" id="A0A9E7U697"/>
<dbReference type="InterPro" id="IPR004360">
    <property type="entry name" value="Glyas_Fos-R_dOase_dom"/>
</dbReference>
<dbReference type="EMBL" id="CP104003">
    <property type="protein sequence ID" value="UWM56250.1"/>
    <property type="molecule type" value="Genomic_DNA"/>
</dbReference>
<proteinExistence type="predicted"/>
<keyword evidence="3" id="KW-1185">Reference proteome</keyword>
<dbReference type="PANTHER" id="PTHR46036">
    <property type="entry name" value="LACTOYLGLUTATHIONE LYASE"/>
    <property type="match status" value="1"/>
</dbReference>
<dbReference type="GO" id="GO:0005737">
    <property type="term" value="C:cytoplasm"/>
    <property type="evidence" value="ECO:0007669"/>
    <property type="project" value="TreeGrafter"/>
</dbReference>
<dbReference type="InterPro" id="IPR029068">
    <property type="entry name" value="Glyas_Bleomycin-R_OHBP_Dase"/>
</dbReference>
<dbReference type="RefSeq" id="WP_260643364.1">
    <property type="nucleotide sequence ID" value="NZ_CP104003.1"/>
</dbReference>
<dbReference type="PROSITE" id="PS51819">
    <property type="entry name" value="VOC"/>
    <property type="match status" value="1"/>
</dbReference>
<dbReference type="GeneID" id="74942381"/>
<organism evidence="2 3">
    <name type="scientific">Salinirubellus salinus</name>
    <dbReference type="NCBI Taxonomy" id="1364945"/>
    <lineage>
        <taxon>Archaea</taxon>
        <taxon>Methanobacteriati</taxon>
        <taxon>Methanobacteriota</taxon>
        <taxon>Stenosarchaea group</taxon>
        <taxon>Halobacteria</taxon>
        <taxon>Halobacteriales</taxon>
        <taxon>Natronomonadaceae</taxon>
        <taxon>Salinirubellus</taxon>
    </lineage>
</organism>
<protein>
    <submittedName>
        <fullName evidence="2">VOC family protein</fullName>
    </submittedName>
</protein>
<sequence length="124" mass="13897">MQFLHTCLNVADADRSVEWYTEQLGFEFSWEFETADGETRNRYVADENGVELQLSETRGVTPEDHGETWDHLAVGVEDVDAAFAEIEHHGVVKEPGDQPEAGARTAFVKDPDGHVVELIQPLED</sequence>
<dbReference type="Proteomes" id="UP001057580">
    <property type="component" value="Chromosome"/>
</dbReference>
<accession>A0A9E7U697</accession>
<evidence type="ECO:0000313" key="3">
    <source>
        <dbReference type="Proteomes" id="UP001057580"/>
    </source>
</evidence>
<dbReference type="Gene3D" id="3.10.180.10">
    <property type="entry name" value="2,3-Dihydroxybiphenyl 1,2-Dioxygenase, domain 1"/>
    <property type="match status" value="1"/>
</dbReference>
<dbReference type="PANTHER" id="PTHR46036:SF5">
    <property type="entry name" value="LACTOYLGLUTATHIONE LYASE"/>
    <property type="match status" value="1"/>
</dbReference>
<dbReference type="SUPFAM" id="SSF54593">
    <property type="entry name" value="Glyoxalase/Bleomycin resistance protein/Dihydroxybiphenyl dioxygenase"/>
    <property type="match status" value="1"/>
</dbReference>
<feature type="domain" description="VOC" evidence="1">
    <location>
        <begin position="2"/>
        <end position="121"/>
    </location>
</feature>
<reference evidence="2" key="1">
    <citation type="submission" date="2022-09" db="EMBL/GenBank/DDBJ databases">
        <title>Diverse halophilic archaea isolated from saline environments.</title>
        <authorList>
            <person name="Cui H.-L."/>
        </authorList>
    </citation>
    <scope>NUCLEOTIDE SEQUENCE</scope>
    <source>
        <strain evidence="2">ZS-35-S2</strain>
    </source>
</reference>
<gene>
    <name evidence="2" type="ORF">N0B31_08125</name>
</gene>
<name>A0A9E7U697_9EURY</name>
<evidence type="ECO:0000313" key="2">
    <source>
        <dbReference type="EMBL" id="UWM56250.1"/>
    </source>
</evidence>